<evidence type="ECO:0000313" key="1">
    <source>
        <dbReference type="EMBL" id="TDL15419.1"/>
    </source>
</evidence>
<organism evidence="1 2">
    <name type="scientific">Rickenella mellea</name>
    <dbReference type="NCBI Taxonomy" id="50990"/>
    <lineage>
        <taxon>Eukaryota</taxon>
        <taxon>Fungi</taxon>
        <taxon>Dikarya</taxon>
        <taxon>Basidiomycota</taxon>
        <taxon>Agaricomycotina</taxon>
        <taxon>Agaricomycetes</taxon>
        <taxon>Hymenochaetales</taxon>
        <taxon>Rickenellaceae</taxon>
        <taxon>Rickenella</taxon>
    </lineage>
</organism>
<dbReference type="Proteomes" id="UP000294933">
    <property type="component" value="Unassembled WGS sequence"/>
</dbReference>
<accession>A0A4Y7PLI4</accession>
<sequence>MFLRFPRISGGPHQSQLIPPKWDSTIWFVYVSIPNLHSQAVQHFTIGVADHKGLISAPWNCVGPTSKPSLFESMIKIQFDFELVGTMEDRHMITFRNIVNSRDTESKDFCVDIGSQIEAVLSFYRCWYHFQKKLHEIFLTGIVKWYPNDLQSPVQKHRDYELKLHAQFDRGTGLNFLAVIEKKEKLRVSDKR</sequence>
<evidence type="ECO:0000313" key="2">
    <source>
        <dbReference type="Proteomes" id="UP000294933"/>
    </source>
</evidence>
<dbReference type="AlphaFoldDB" id="A0A4Y7PLI4"/>
<proteinExistence type="predicted"/>
<keyword evidence="2" id="KW-1185">Reference proteome</keyword>
<gene>
    <name evidence="1" type="ORF">BD410DRAFT_808949</name>
</gene>
<name>A0A4Y7PLI4_9AGAM</name>
<protein>
    <submittedName>
        <fullName evidence="1">Uncharacterized protein</fullName>
    </submittedName>
</protein>
<reference evidence="1 2" key="1">
    <citation type="submission" date="2018-06" db="EMBL/GenBank/DDBJ databases">
        <title>A transcriptomic atlas of mushroom development highlights an independent origin of complex multicellularity.</title>
        <authorList>
            <consortium name="DOE Joint Genome Institute"/>
            <person name="Krizsan K."/>
            <person name="Almasi E."/>
            <person name="Merenyi Z."/>
            <person name="Sahu N."/>
            <person name="Viragh M."/>
            <person name="Koszo T."/>
            <person name="Mondo S."/>
            <person name="Kiss B."/>
            <person name="Balint B."/>
            <person name="Kues U."/>
            <person name="Barry K."/>
            <person name="Hegedus J.C."/>
            <person name="Henrissat B."/>
            <person name="Johnson J."/>
            <person name="Lipzen A."/>
            <person name="Ohm R."/>
            <person name="Nagy I."/>
            <person name="Pangilinan J."/>
            <person name="Yan J."/>
            <person name="Xiong Y."/>
            <person name="Grigoriev I.V."/>
            <person name="Hibbett D.S."/>
            <person name="Nagy L.G."/>
        </authorList>
    </citation>
    <scope>NUCLEOTIDE SEQUENCE [LARGE SCALE GENOMIC DNA]</scope>
    <source>
        <strain evidence="1 2">SZMC22713</strain>
    </source>
</reference>
<dbReference type="EMBL" id="ML170276">
    <property type="protein sequence ID" value="TDL15419.1"/>
    <property type="molecule type" value="Genomic_DNA"/>
</dbReference>
<dbReference type="VEuPathDB" id="FungiDB:BD410DRAFT_808949"/>